<sequence>MIIIKRILIFLIATISFLIIGCDDTVKPLHHSQQEKAELQKYIQRIKSDLIFVQGGTFWMGDFCKKMRNGGPYCSPEKDTRPLHEVELSSYSISKLKVTHEDYKFYLKMEGMAEQKFDKKWWNDALSNMNYFTHSPAILNWTEANKYCQWLKNQTGLPFSLPTEAQWEYAARGRGKFILVATDDGTWRENENTGSGENYATDVDRDAVEETYQIDGLLVHFPVDKYPPSPFGLYGMADNGYEWVKDWYDPNYYSHSPVKDPQGPAEPVIKDKKTGQYWKVRRGGNHPDPTGDVGLTFFRGYNRQENDFPDGTTVRCVVNSPNLIK</sequence>
<gene>
    <name evidence="2" type="ORF">EHJ13_17545</name>
</gene>
<dbReference type="RefSeq" id="WP_161591313.1">
    <property type="nucleotide sequence ID" value="NZ_RPBY01000007.1"/>
</dbReference>
<evidence type="ECO:0000259" key="1">
    <source>
        <dbReference type="Pfam" id="PF03781"/>
    </source>
</evidence>
<evidence type="ECO:0000313" key="3">
    <source>
        <dbReference type="Proteomes" id="UP000778262"/>
    </source>
</evidence>
<dbReference type="PANTHER" id="PTHR23150">
    <property type="entry name" value="SULFATASE MODIFYING FACTOR 1, 2"/>
    <property type="match status" value="1"/>
</dbReference>
<feature type="domain" description="Sulfatase-modifying factor enzyme-like" evidence="1">
    <location>
        <begin position="49"/>
        <end position="265"/>
    </location>
</feature>
<dbReference type="SUPFAM" id="SSF56436">
    <property type="entry name" value="C-type lectin-like"/>
    <property type="match status" value="1"/>
</dbReference>
<dbReference type="Gene3D" id="3.90.1580.10">
    <property type="entry name" value="paralog of FGE (formylglycine-generating enzyme)"/>
    <property type="match status" value="1"/>
</dbReference>
<name>A0A9Q4T752_9ENTR</name>
<dbReference type="InterPro" id="IPR042095">
    <property type="entry name" value="SUMF_sf"/>
</dbReference>
<dbReference type="PANTHER" id="PTHR23150:SF19">
    <property type="entry name" value="FORMYLGLYCINE-GENERATING ENZYME"/>
    <property type="match status" value="1"/>
</dbReference>
<dbReference type="PROSITE" id="PS51257">
    <property type="entry name" value="PROKAR_LIPOPROTEIN"/>
    <property type="match status" value="1"/>
</dbReference>
<evidence type="ECO:0000313" key="2">
    <source>
        <dbReference type="EMBL" id="NCH89220.1"/>
    </source>
</evidence>
<proteinExistence type="predicted"/>
<dbReference type="Pfam" id="PF03781">
    <property type="entry name" value="FGE-sulfatase"/>
    <property type="match status" value="1"/>
</dbReference>
<dbReference type="InterPro" id="IPR016187">
    <property type="entry name" value="CTDL_fold"/>
</dbReference>
<dbReference type="EMBL" id="RPBY01000007">
    <property type="protein sequence ID" value="NCH89220.1"/>
    <property type="molecule type" value="Genomic_DNA"/>
</dbReference>
<accession>A0A9Q4T752</accession>
<dbReference type="InterPro" id="IPR051043">
    <property type="entry name" value="Sulfatase_Mod_Factor_Kinase"/>
</dbReference>
<comment type="caution">
    <text evidence="2">The sequence shown here is derived from an EMBL/GenBank/DDBJ whole genome shotgun (WGS) entry which is preliminary data.</text>
</comment>
<dbReference type="InterPro" id="IPR005532">
    <property type="entry name" value="SUMF_dom"/>
</dbReference>
<dbReference type="Proteomes" id="UP000778262">
    <property type="component" value="Unassembled WGS sequence"/>
</dbReference>
<dbReference type="GO" id="GO:0120147">
    <property type="term" value="F:formylglycine-generating oxidase activity"/>
    <property type="evidence" value="ECO:0007669"/>
    <property type="project" value="TreeGrafter"/>
</dbReference>
<protein>
    <recommendedName>
        <fullName evidence="1">Sulfatase-modifying factor enzyme-like domain-containing protein</fullName>
    </recommendedName>
</protein>
<dbReference type="AlphaFoldDB" id="A0A9Q4T752"/>
<reference evidence="2" key="1">
    <citation type="submission" date="2018-11" db="EMBL/GenBank/DDBJ databases">
        <title>Genomics analysis of Putative Virulence Factors on Adhesion and Cytotoxicity for Cronobacter spp.</title>
        <authorList>
            <person name="Cui J."/>
        </authorList>
    </citation>
    <scope>NUCLEOTIDE SEQUENCE</scope>
    <source>
        <strain evidence="2">SD69</strain>
    </source>
</reference>
<organism evidence="2 3">
    <name type="scientific">Cronobacter dublinensis</name>
    <dbReference type="NCBI Taxonomy" id="413497"/>
    <lineage>
        <taxon>Bacteria</taxon>
        <taxon>Pseudomonadati</taxon>
        <taxon>Pseudomonadota</taxon>
        <taxon>Gammaproteobacteria</taxon>
        <taxon>Enterobacterales</taxon>
        <taxon>Enterobacteriaceae</taxon>
        <taxon>Cronobacter</taxon>
    </lineage>
</organism>